<reference evidence="1 2" key="1">
    <citation type="submission" date="2020-10" db="EMBL/GenBank/DDBJ databases">
        <title>Complete genome sequence of Paludibaculum fermentans P105T, a facultatively anaerobic acidobacterium capable of dissimilatory Fe(III) reduction.</title>
        <authorList>
            <person name="Dedysh S.N."/>
            <person name="Beletsky A.V."/>
            <person name="Kulichevskaya I.S."/>
            <person name="Mardanov A.V."/>
            <person name="Ravin N.V."/>
        </authorList>
    </citation>
    <scope>NUCLEOTIDE SEQUENCE [LARGE SCALE GENOMIC DNA]</scope>
    <source>
        <strain evidence="1 2">P105</strain>
    </source>
</reference>
<dbReference type="GO" id="GO:0003700">
    <property type="term" value="F:DNA-binding transcription factor activity"/>
    <property type="evidence" value="ECO:0007669"/>
    <property type="project" value="TreeGrafter"/>
</dbReference>
<dbReference type="KEGG" id="pfer:IRI77_15605"/>
<evidence type="ECO:0000313" key="2">
    <source>
        <dbReference type="Proteomes" id="UP000593892"/>
    </source>
</evidence>
<dbReference type="InterPro" id="IPR036390">
    <property type="entry name" value="WH_DNA-bd_sf"/>
</dbReference>
<name>A0A7S7SPM9_PALFE</name>
<dbReference type="InterPro" id="IPR030489">
    <property type="entry name" value="TR_Rrf2-type_CS"/>
</dbReference>
<sequence>MQLTRAADYAVRVMLHLASVPVGGRVTLTEFANFGDAPEAFLSKVLQALTRAGLTLSHRGVSGGYTLAKPAESITLLDVVEALEGPLQLNVCIGPEGFCGRSDWCSVHLVWQEAQDALTAVLRAHTIAALAARTPATGPICGVPKWS</sequence>
<proteinExistence type="predicted"/>
<dbReference type="SUPFAM" id="SSF46785">
    <property type="entry name" value="Winged helix' DNA-binding domain"/>
    <property type="match status" value="1"/>
</dbReference>
<dbReference type="Pfam" id="PF02082">
    <property type="entry name" value="Rrf2"/>
    <property type="match status" value="1"/>
</dbReference>
<dbReference type="Gene3D" id="1.10.10.10">
    <property type="entry name" value="Winged helix-like DNA-binding domain superfamily/Winged helix DNA-binding domain"/>
    <property type="match status" value="1"/>
</dbReference>
<protein>
    <submittedName>
        <fullName evidence="1">Rrf2 family transcriptional regulator</fullName>
    </submittedName>
</protein>
<dbReference type="InterPro" id="IPR036388">
    <property type="entry name" value="WH-like_DNA-bd_sf"/>
</dbReference>
<dbReference type="RefSeq" id="WP_194452969.1">
    <property type="nucleotide sequence ID" value="NZ_CP063849.1"/>
</dbReference>
<dbReference type="AlphaFoldDB" id="A0A7S7SPM9"/>
<gene>
    <name evidence="1" type="ORF">IRI77_15605</name>
</gene>
<dbReference type="NCBIfam" id="TIGR00738">
    <property type="entry name" value="rrf2_super"/>
    <property type="match status" value="1"/>
</dbReference>
<evidence type="ECO:0000313" key="1">
    <source>
        <dbReference type="EMBL" id="QOY91315.1"/>
    </source>
</evidence>
<dbReference type="GO" id="GO:0005829">
    <property type="term" value="C:cytosol"/>
    <property type="evidence" value="ECO:0007669"/>
    <property type="project" value="TreeGrafter"/>
</dbReference>
<organism evidence="1 2">
    <name type="scientific">Paludibaculum fermentans</name>
    <dbReference type="NCBI Taxonomy" id="1473598"/>
    <lineage>
        <taxon>Bacteria</taxon>
        <taxon>Pseudomonadati</taxon>
        <taxon>Acidobacteriota</taxon>
        <taxon>Terriglobia</taxon>
        <taxon>Bryobacterales</taxon>
        <taxon>Bryobacteraceae</taxon>
        <taxon>Paludibaculum</taxon>
    </lineage>
</organism>
<keyword evidence="2" id="KW-1185">Reference proteome</keyword>
<dbReference type="PANTHER" id="PTHR33221">
    <property type="entry name" value="WINGED HELIX-TURN-HELIX TRANSCRIPTIONAL REGULATOR, RRF2 FAMILY"/>
    <property type="match status" value="1"/>
</dbReference>
<dbReference type="InterPro" id="IPR000944">
    <property type="entry name" value="Tscrpt_reg_Rrf2"/>
</dbReference>
<dbReference type="Proteomes" id="UP000593892">
    <property type="component" value="Chromosome"/>
</dbReference>
<dbReference type="PROSITE" id="PS51197">
    <property type="entry name" value="HTH_RRF2_2"/>
    <property type="match status" value="1"/>
</dbReference>
<dbReference type="PROSITE" id="PS01332">
    <property type="entry name" value="HTH_RRF2_1"/>
    <property type="match status" value="1"/>
</dbReference>
<dbReference type="PANTHER" id="PTHR33221:SF2">
    <property type="entry name" value="TRANSCRIPTIONAL REGULATOR"/>
    <property type="match status" value="1"/>
</dbReference>
<accession>A0A7S7SPM9</accession>
<dbReference type="EMBL" id="CP063849">
    <property type="protein sequence ID" value="QOY91315.1"/>
    <property type="molecule type" value="Genomic_DNA"/>
</dbReference>